<dbReference type="SUPFAM" id="SSF50939">
    <property type="entry name" value="Sialidases"/>
    <property type="match status" value="1"/>
</dbReference>
<accession>A0A926EN14</accession>
<dbReference type="RefSeq" id="WP_249334129.1">
    <property type="nucleotide sequence ID" value="NZ_JACRSY010000044.1"/>
</dbReference>
<name>A0A926EN14_9FIRM</name>
<evidence type="ECO:0000313" key="2">
    <source>
        <dbReference type="Proteomes" id="UP000655830"/>
    </source>
</evidence>
<dbReference type="InterPro" id="IPR036278">
    <property type="entry name" value="Sialidase_sf"/>
</dbReference>
<dbReference type="AlphaFoldDB" id="A0A926EN14"/>
<proteinExistence type="predicted"/>
<sequence>MSYRWSNLTPVNGFDGGNLDNAKQNNYAWSMGELGDYIYVGTGRNIVYQLLEQGEIFGVQPPPILTPEHPNNDAEIWRYHKSGYRGWERVYKAEAGKELMGFRFMITYTDINKVTAIYVGGFTITGVSYMLMSTDGEHWEEITPGIPDGFSTRTMLVYEGRLYMGATNTLEQTETTYLYWSDNPKVGWQPVEFGTGANNPKGEVISMASFKGHLYIGTAPFGGFEVWRTEGRLLEKDHWKCVVDKGAGDELNELPLSMEVFKGNLYVGTGIWIGFKSVDPSKVVVLPKGFDIIKVNGRDEWTVVVGQEPLWPTNPTTGKRNISCYPSGFGNIFNNYCWQLRAYCNTLYIGTWDSSILWATLLQTSYEPPIKETQTLMPSADVLNNIISSIGEGILKCPEFKKLNFKKWIQMLICSIKDLPETYGFDLYTTYNGKNFACQSVEGFDEPHNYGIRNLLVADCDLYLGTANPFLGCEVWRYRRR</sequence>
<gene>
    <name evidence="1" type="ORF">H8718_17435</name>
</gene>
<keyword evidence="2" id="KW-1185">Reference proteome</keyword>
<comment type="caution">
    <text evidence="1">The sequence shown here is derived from an EMBL/GenBank/DDBJ whole genome shotgun (WGS) entry which is preliminary data.</text>
</comment>
<dbReference type="Proteomes" id="UP000655830">
    <property type="component" value="Unassembled WGS sequence"/>
</dbReference>
<reference evidence="1" key="1">
    <citation type="submission" date="2020-08" db="EMBL/GenBank/DDBJ databases">
        <title>Genome public.</title>
        <authorList>
            <person name="Liu C."/>
            <person name="Sun Q."/>
        </authorList>
    </citation>
    <scope>NUCLEOTIDE SEQUENCE</scope>
    <source>
        <strain evidence="1">NSJ-12</strain>
    </source>
</reference>
<protein>
    <submittedName>
        <fullName evidence="1">Uncharacterized protein</fullName>
    </submittedName>
</protein>
<dbReference type="EMBL" id="JACRSY010000044">
    <property type="protein sequence ID" value="MBC8581292.1"/>
    <property type="molecule type" value="Genomic_DNA"/>
</dbReference>
<organism evidence="1 2">
    <name type="scientific">Zhenhengia yiwuensis</name>
    <dbReference type="NCBI Taxonomy" id="2763666"/>
    <lineage>
        <taxon>Bacteria</taxon>
        <taxon>Bacillati</taxon>
        <taxon>Bacillota</taxon>
        <taxon>Clostridia</taxon>
        <taxon>Lachnospirales</taxon>
        <taxon>Lachnospiraceae</taxon>
        <taxon>Zhenhengia</taxon>
    </lineage>
</organism>
<evidence type="ECO:0000313" key="1">
    <source>
        <dbReference type="EMBL" id="MBC8581292.1"/>
    </source>
</evidence>